<evidence type="ECO:0008006" key="2">
    <source>
        <dbReference type="Google" id="ProtNLM"/>
    </source>
</evidence>
<gene>
    <name evidence="1" type="ORF">METZ01_LOCUS218242</name>
</gene>
<proteinExistence type="predicted"/>
<protein>
    <recommendedName>
        <fullName evidence="2">Phosphoglycerate kinase</fullName>
    </recommendedName>
</protein>
<dbReference type="EMBL" id="UINC01051342">
    <property type="protein sequence ID" value="SVB65388.1"/>
    <property type="molecule type" value="Genomic_DNA"/>
</dbReference>
<feature type="non-terminal residue" evidence="1">
    <location>
        <position position="1"/>
    </location>
</feature>
<reference evidence="1" key="1">
    <citation type="submission" date="2018-05" db="EMBL/GenBank/DDBJ databases">
        <authorList>
            <person name="Lanie J.A."/>
            <person name="Ng W.-L."/>
            <person name="Kazmierczak K.M."/>
            <person name="Andrzejewski T.M."/>
            <person name="Davidsen T.M."/>
            <person name="Wayne K.J."/>
            <person name="Tettelin H."/>
            <person name="Glass J.I."/>
            <person name="Rusch D."/>
            <person name="Podicherti R."/>
            <person name="Tsui H.-C.T."/>
            <person name="Winkler M.E."/>
        </authorList>
    </citation>
    <scope>NUCLEOTIDE SEQUENCE</scope>
</reference>
<name>A0A382FQP1_9ZZZZ</name>
<evidence type="ECO:0000313" key="1">
    <source>
        <dbReference type="EMBL" id="SVB65388.1"/>
    </source>
</evidence>
<dbReference type="AlphaFoldDB" id="A0A382FQP1"/>
<accession>A0A382FQP1</accession>
<organism evidence="1">
    <name type="scientific">marine metagenome</name>
    <dbReference type="NCBI Taxonomy" id="408172"/>
    <lineage>
        <taxon>unclassified sequences</taxon>
        <taxon>metagenomes</taxon>
        <taxon>ecological metagenomes</taxon>
    </lineage>
</organism>
<sequence>VAQYSSYVTVDGEFDSLDKRSFLTIDDYNLEGKTIILRIDINSSINPTNGDL</sequence>